<proteinExistence type="predicted"/>
<comment type="caution">
    <text evidence="8">The sequence shown here is derived from an EMBL/GenBank/DDBJ whole genome shotgun (WGS) entry which is preliminary data.</text>
</comment>
<evidence type="ECO:0000256" key="2">
    <source>
        <dbReference type="ARBA" id="ARBA00022679"/>
    </source>
</evidence>
<sequence>MLTVIKCGGGAGQDPVHVSPDVAALTARGDRVLVLHGGSASVDHLAGRLGVPQRRLCTPSGTSSRYTDPATLEVLLLALAGQVKPMLLADLHRHGVAAIGLTGIDVGVLQARRRSVHTAELDGRRVVVRDDQTGTLTAVRTGPLHALMDAGLVPVLSPPAIAEDGLPVNVDADRAAAAVAVALGAENLIFLTGAPGLLADPDDETTVLAEHRLTDGGSRIAGGMAVKLKAAEVALRGGVGQVLIADGRVQGPVLRALGGLSTRLRLDPPAVPIATTAI</sequence>
<evidence type="ECO:0000313" key="8">
    <source>
        <dbReference type="EMBL" id="MFC7277322.1"/>
    </source>
</evidence>
<keyword evidence="1" id="KW-0028">Amino-acid biosynthesis</keyword>
<evidence type="ECO:0000313" key="9">
    <source>
        <dbReference type="Proteomes" id="UP001596548"/>
    </source>
</evidence>
<keyword evidence="9" id="KW-1185">Reference proteome</keyword>
<evidence type="ECO:0000256" key="6">
    <source>
        <dbReference type="ARBA" id="ARBA00029440"/>
    </source>
</evidence>
<dbReference type="PANTHER" id="PTHR23342">
    <property type="entry name" value="N-ACETYLGLUTAMATE SYNTHASE"/>
    <property type="match status" value="1"/>
</dbReference>
<protein>
    <submittedName>
        <fullName evidence="8">[LysW]-aminoadipate kinase</fullName>
    </submittedName>
</protein>
<keyword evidence="5" id="KW-0067">ATP-binding</keyword>
<dbReference type="SUPFAM" id="SSF53633">
    <property type="entry name" value="Carbamate kinase-like"/>
    <property type="match status" value="1"/>
</dbReference>
<dbReference type="InterPro" id="IPR004662">
    <property type="entry name" value="AcgluKinase_fam"/>
</dbReference>
<dbReference type="InterPro" id="IPR001048">
    <property type="entry name" value="Asp/Glu/Uridylate_kinase"/>
</dbReference>
<dbReference type="NCBIfam" id="TIGR00761">
    <property type="entry name" value="argB"/>
    <property type="match status" value="1"/>
</dbReference>
<accession>A0ABW2HYV5</accession>
<name>A0ABW2HYV5_9ACTN</name>
<dbReference type="InterPro" id="IPR036393">
    <property type="entry name" value="AceGlu_kinase-like_sf"/>
</dbReference>
<dbReference type="Pfam" id="PF00696">
    <property type="entry name" value="AA_kinase"/>
    <property type="match status" value="1"/>
</dbReference>
<feature type="domain" description="Aspartate/glutamate/uridylate kinase" evidence="7">
    <location>
        <begin position="1"/>
        <end position="246"/>
    </location>
</feature>
<dbReference type="Gene3D" id="3.40.1160.10">
    <property type="entry name" value="Acetylglutamate kinase-like"/>
    <property type="match status" value="1"/>
</dbReference>
<keyword evidence="3" id="KW-0547">Nucleotide-binding</keyword>
<reference evidence="9" key="1">
    <citation type="journal article" date="2019" name="Int. J. Syst. Evol. Microbiol.">
        <title>The Global Catalogue of Microorganisms (GCM) 10K type strain sequencing project: providing services to taxonomists for standard genome sequencing and annotation.</title>
        <authorList>
            <consortium name="The Broad Institute Genomics Platform"/>
            <consortium name="The Broad Institute Genome Sequencing Center for Infectious Disease"/>
            <person name="Wu L."/>
            <person name="Ma J."/>
        </authorList>
    </citation>
    <scope>NUCLEOTIDE SEQUENCE [LARGE SCALE GENOMIC DNA]</scope>
    <source>
        <strain evidence="9">XZYJT-10</strain>
    </source>
</reference>
<evidence type="ECO:0000256" key="3">
    <source>
        <dbReference type="ARBA" id="ARBA00022741"/>
    </source>
</evidence>
<organism evidence="8 9">
    <name type="scientific">Paractinoplanes rhizophilus</name>
    <dbReference type="NCBI Taxonomy" id="1416877"/>
    <lineage>
        <taxon>Bacteria</taxon>
        <taxon>Bacillati</taxon>
        <taxon>Actinomycetota</taxon>
        <taxon>Actinomycetes</taxon>
        <taxon>Micromonosporales</taxon>
        <taxon>Micromonosporaceae</taxon>
        <taxon>Paractinoplanes</taxon>
    </lineage>
</organism>
<comment type="pathway">
    <text evidence="6">Amino-acid biosynthesis.</text>
</comment>
<dbReference type="Proteomes" id="UP001596548">
    <property type="component" value="Unassembled WGS sequence"/>
</dbReference>
<dbReference type="GO" id="GO:0016301">
    <property type="term" value="F:kinase activity"/>
    <property type="evidence" value="ECO:0007669"/>
    <property type="project" value="UniProtKB-KW"/>
</dbReference>
<dbReference type="EMBL" id="JBHTBJ010000021">
    <property type="protein sequence ID" value="MFC7277322.1"/>
    <property type="molecule type" value="Genomic_DNA"/>
</dbReference>
<dbReference type="RefSeq" id="WP_378972748.1">
    <property type="nucleotide sequence ID" value="NZ_JBHTBJ010000021.1"/>
</dbReference>
<evidence type="ECO:0000256" key="4">
    <source>
        <dbReference type="ARBA" id="ARBA00022777"/>
    </source>
</evidence>
<evidence type="ECO:0000256" key="5">
    <source>
        <dbReference type="ARBA" id="ARBA00022840"/>
    </source>
</evidence>
<keyword evidence="4 8" id="KW-0418">Kinase</keyword>
<dbReference type="PANTHER" id="PTHR23342:SF20">
    <property type="entry name" value="[LYSW]-AMINOADIPATE KINASE"/>
    <property type="match status" value="1"/>
</dbReference>
<keyword evidence="2" id="KW-0808">Transferase</keyword>
<dbReference type="PIRSF" id="PIRSF000728">
    <property type="entry name" value="NAGK"/>
    <property type="match status" value="1"/>
</dbReference>
<evidence type="ECO:0000256" key="1">
    <source>
        <dbReference type="ARBA" id="ARBA00022605"/>
    </source>
</evidence>
<evidence type="ECO:0000259" key="7">
    <source>
        <dbReference type="Pfam" id="PF00696"/>
    </source>
</evidence>
<gene>
    <name evidence="8" type="ORF">ACFQS1_25295</name>
</gene>
<dbReference type="NCBIfam" id="NF010659">
    <property type="entry name" value="PRK14058.1-1"/>
    <property type="match status" value="1"/>
</dbReference>